<accession>A0ABN9T8K7</accession>
<dbReference type="Pfam" id="PF01436">
    <property type="entry name" value="NHL"/>
    <property type="match status" value="2"/>
</dbReference>
<dbReference type="PANTHER" id="PTHR13833:SF71">
    <property type="entry name" value="NHL DOMAIN-CONTAINING PROTEIN"/>
    <property type="match status" value="1"/>
</dbReference>
<dbReference type="Gene3D" id="2.120.10.30">
    <property type="entry name" value="TolB, C-terminal domain"/>
    <property type="match status" value="3"/>
</dbReference>
<evidence type="ECO:0000313" key="4">
    <source>
        <dbReference type="Proteomes" id="UP001189429"/>
    </source>
</evidence>
<organism evidence="3 4">
    <name type="scientific">Prorocentrum cordatum</name>
    <dbReference type="NCBI Taxonomy" id="2364126"/>
    <lineage>
        <taxon>Eukaryota</taxon>
        <taxon>Sar</taxon>
        <taxon>Alveolata</taxon>
        <taxon>Dinophyceae</taxon>
        <taxon>Prorocentrales</taxon>
        <taxon>Prorocentraceae</taxon>
        <taxon>Prorocentrum</taxon>
    </lineage>
</organism>
<dbReference type="EMBL" id="CAUYUJ010014457">
    <property type="protein sequence ID" value="CAK0841451.1"/>
    <property type="molecule type" value="Genomic_DNA"/>
</dbReference>
<dbReference type="SUPFAM" id="SSF101898">
    <property type="entry name" value="NHL repeat"/>
    <property type="match status" value="1"/>
</dbReference>
<dbReference type="PANTHER" id="PTHR13833">
    <property type="match status" value="1"/>
</dbReference>
<evidence type="ECO:0000256" key="1">
    <source>
        <dbReference type="ARBA" id="ARBA00022737"/>
    </source>
</evidence>
<dbReference type="Proteomes" id="UP001189429">
    <property type="component" value="Unassembled WGS sequence"/>
</dbReference>
<comment type="caution">
    <text evidence="3">The sequence shown here is derived from an EMBL/GenBank/DDBJ whole genome shotgun (WGS) entry which is preliminary data.</text>
</comment>
<gene>
    <name evidence="3" type="ORF">PCOR1329_LOCUS36653</name>
</gene>
<evidence type="ECO:0000256" key="2">
    <source>
        <dbReference type="PROSITE-ProRule" id="PRU00504"/>
    </source>
</evidence>
<dbReference type="InterPro" id="IPR011042">
    <property type="entry name" value="6-blade_b-propeller_TolB-like"/>
</dbReference>
<protein>
    <recommendedName>
        <fullName evidence="5">NHL repeat-containing protein</fullName>
    </recommendedName>
</protein>
<feature type="repeat" description="NHL" evidence="2">
    <location>
        <begin position="13"/>
        <end position="50"/>
    </location>
</feature>
<evidence type="ECO:0008006" key="5">
    <source>
        <dbReference type="Google" id="ProtNLM"/>
    </source>
</evidence>
<keyword evidence="4" id="KW-1185">Reference proteome</keyword>
<dbReference type="InterPro" id="IPR001258">
    <property type="entry name" value="NHL_repeat"/>
</dbReference>
<evidence type="ECO:0000313" key="3">
    <source>
        <dbReference type="EMBL" id="CAK0841451.1"/>
    </source>
</evidence>
<sequence>MGQSAPPRTAEATTGAAARFRYPTGVAADGAGNVFVADQGNHRIRKISAGGAVSTLAGSGDPGYADGQGAAARFCDPMGVAERRGQRVRGRRGNHRIRKISAGGAVSTLAGSGDRGYADGQGISAGGAVSTLAGSGDMGYADGQGAAARFRYPTGVAADGAGNVFVADERNHRIRTFFSASIFAHPAFIAHFHRFIGTEQALTLLQLKDAKFIWEGIFQGFGIDCAGLSQERGLRGICRAGVVASVKFDSYAQGSGGPKAAAAHEVHLKLKPKYEESGGYLYYPSSFNKKRCREQKAGRRCHGECGSLRSKPSEDSCWAFSFRWHLNLISGWGIMLQTVERDGILGEGQEEEAVMAASLRIPIVQCRYDEDRYVFMFKVLG</sequence>
<dbReference type="PROSITE" id="PS51125">
    <property type="entry name" value="NHL"/>
    <property type="match status" value="2"/>
</dbReference>
<keyword evidence="1" id="KW-0677">Repeat</keyword>
<reference evidence="3" key="1">
    <citation type="submission" date="2023-10" db="EMBL/GenBank/DDBJ databases">
        <authorList>
            <person name="Chen Y."/>
            <person name="Shah S."/>
            <person name="Dougan E. K."/>
            <person name="Thang M."/>
            <person name="Chan C."/>
        </authorList>
    </citation>
    <scope>NUCLEOTIDE SEQUENCE [LARGE SCALE GENOMIC DNA]</scope>
</reference>
<name>A0ABN9T8K7_9DINO</name>
<proteinExistence type="predicted"/>
<feature type="repeat" description="NHL" evidence="2">
    <location>
        <begin position="150"/>
        <end position="180"/>
    </location>
</feature>